<comment type="caution">
    <text evidence="1">The sequence shown here is derived from an EMBL/GenBank/DDBJ whole genome shotgun (WGS) entry which is preliminary data.</text>
</comment>
<evidence type="ECO:0000313" key="2">
    <source>
        <dbReference type="Proteomes" id="UP000712600"/>
    </source>
</evidence>
<name>A0A8S9QLJ7_BRACR</name>
<evidence type="ECO:0008006" key="3">
    <source>
        <dbReference type="Google" id="ProtNLM"/>
    </source>
</evidence>
<reference evidence="1" key="1">
    <citation type="submission" date="2019-12" db="EMBL/GenBank/DDBJ databases">
        <title>Genome sequencing and annotation of Brassica cretica.</title>
        <authorList>
            <person name="Studholme D.J."/>
            <person name="Sarris P."/>
        </authorList>
    </citation>
    <scope>NUCLEOTIDE SEQUENCE</scope>
    <source>
        <strain evidence="1">PFS-109/04</strain>
        <tissue evidence="1">Leaf</tissue>
    </source>
</reference>
<dbReference type="EMBL" id="QGKX02001290">
    <property type="protein sequence ID" value="KAF3540652.1"/>
    <property type="molecule type" value="Genomic_DNA"/>
</dbReference>
<gene>
    <name evidence="1" type="ORF">F2Q69_00022691</name>
</gene>
<dbReference type="Proteomes" id="UP000712600">
    <property type="component" value="Unassembled WGS sequence"/>
</dbReference>
<proteinExistence type="predicted"/>
<sequence>MESFAGMSGLLINAAKSQMFVAGQELALILSEAAPRGIPVGNLPICYLGMPLTTKSLTAQEYEPLIDKDSLEEEQTRIGVRENERRHQMTWKSADQHYKIIDKQMRNRIISLKYSGQHQNAGLLQRWLEIVG</sequence>
<dbReference type="AlphaFoldDB" id="A0A8S9QLJ7"/>
<organism evidence="1 2">
    <name type="scientific">Brassica cretica</name>
    <name type="common">Mustard</name>
    <dbReference type="NCBI Taxonomy" id="69181"/>
    <lineage>
        <taxon>Eukaryota</taxon>
        <taxon>Viridiplantae</taxon>
        <taxon>Streptophyta</taxon>
        <taxon>Embryophyta</taxon>
        <taxon>Tracheophyta</taxon>
        <taxon>Spermatophyta</taxon>
        <taxon>Magnoliopsida</taxon>
        <taxon>eudicotyledons</taxon>
        <taxon>Gunneridae</taxon>
        <taxon>Pentapetalae</taxon>
        <taxon>rosids</taxon>
        <taxon>malvids</taxon>
        <taxon>Brassicales</taxon>
        <taxon>Brassicaceae</taxon>
        <taxon>Brassiceae</taxon>
        <taxon>Brassica</taxon>
    </lineage>
</organism>
<accession>A0A8S9QLJ7</accession>
<protein>
    <recommendedName>
        <fullName evidence="3">Reverse transcriptase domain-containing protein</fullName>
    </recommendedName>
</protein>
<evidence type="ECO:0000313" key="1">
    <source>
        <dbReference type="EMBL" id="KAF3540652.1"/>
    </source>
</evidence>